<dbReference type="InterPro" id="IPR017850">
    <property type="entry name" value="Alkaline_phosphatase_core_sf"/>
</dbReference>
<comment type="caution">
    <text evidence="7">The sequence shown here is derived from an EMBL/GenBank/DDBJ whole genome shotgun (WGS) entry which is preliminary data.</text>
</comment>
<sequence length="487" mass="55805">MRHSAIEHGLALLLAAAFVLTTGPVAAQRKVPPRNVVFILSDDHRYDFMGFMDDAPEWLETPALDRMAEGGAHVENAFVTTSLCSPSRGSILTGQYAHRHEIVDNTSPIPEGTRFFPEFLQDAGYRTAYVGKWHMGEVDDAPQPGFDHWVSFQGQGAYYDPVLNVNGKRAREKGYTTDLLTEHALDWLKQHQAREPDTPFFLYLSHKAVHAEFSPAQRHQGRYKDQPIPYPPTMAESENRDKPDWVRAQRNSWHGVDYMYHGDMEFDGFYRAYTETLLALDESVGQVLDYLEEAGLAESTLVVYMGDNGFLLGEHGLIDKRNAYEESMRVPMLAWAPGFIEPGSTIEPMVRNIDIAPTILELANARSPVAMDGRSVLPLLRGEPVSWPLEMLYEYYWEDAFPHTPTVFALRDQRYKYVYYHGVWDSDELYDLEADPEERSNLIRDPERQARAAAMKDRMWNLLQETDGMRIPLKRAGKWRADQRRPE</sequence>
<protein>
    <submittedName>
        <fullName evidence="7">Sulfatase</fullName>
    </submittedName>
</protein>
<evidence type="ECO:0000256" key="5">
    <source>
        <dbReference type="SAM" id="MobiDB-lite"/>
    </source>
</evidence>
<dbReference type="PROSITE" id="PS00523">
    <property type="entry name" value="SULFATASE_1"/>
    <property type="match status" value="1"/>
</dbReference>
<dbReference type="Pfam" id="PF00884">
    <property type="entry name" value="Sulfatase"/>
    <property type="match status" value="1"/>
</dbReference>
<dbReference type="InterPro" id="IPR024607">
    <property type="entry name" value="Sulfatase_CS"/>
</dbReference>
<dbReference type="SUPFAM" id="SSF53649">
    <property type="entry name" value="Alkaline phosphatase-like"/>
    <property type="match status" value="1"/>
</dbReference>
<organism evidence="7 8">
    <name type="scientific">Luteimonas salinilitoris</name>
    <dbReference type="NCBI Taxonomy" id="3237697"/>
    <lineage>
        <taxon>Bacteria</taxon>
        <taxon>Pseudomonadati</taxon>
        <taxon>Pseudomonadota</taxon>
        <taxon>Gammaproteobacteria</taxon>
        <taxon>Lysobacterales</taxon>
        <taxon>Lysobacteraceae</taxon>
        <taxon>Luteimonas</taxon>
    </lineage>
</organism>
<proteinExistence type="inferred from homology"/>
<evidence type="ECO:0000259" key="6">
    <source>
        <dbReference type="Pfam" id="PF00884"/>
    </source>
</evidence>
<feature type="region of interest" description="Disordered" evidence="5">
    <location>
        <begin position="215"/>
        <end position="241"/>
    </location>
</feature>
<evidence type="ECO:0000313" key="8">
    <source>
        <dbReference type="Proteomes" id="UP001566331"/>
    </source>
</evidence>
<dbReference type="Proteomes" id="UP001566331">
    <property type="component" value="Unassembled WGS sequence"/>
</dbReference>
<comment type="similarity">
    <text evidence="1">Belongs to the sulfatase family.</text>
</comment>
<dbReference type="PROSITE" id="PS00149">
    <property type="entry name" value="SULFATASE_2"/>
    <property type="match status" value="1"/>
</dbReference>
<gene>
    <name evidence="7" type="ORF">AB6713_04405</name>
</gene>
<evidence type="ECO:0000256" key="3">
    <source>
        <dbReference type="ARBA" id="ARBA00022801"/>
    </source>
</evidence>
<dbReference type="Gene3D" id="3.40.720.10">
    <property type="entry name" value="Alkaline Phosphatase, subunit A"/>
    <property type="match status" value="1"/>
</dbReference>
<evidence type="ECO:0000256" key="4">
    <source>
        <dbReference type="ARBA" id="ARBA00023180"/>
    </source>
</evidence>
<evidence type="ECO:0000256" key="2">
    <source>
        <dbReference type="ARBA" id="ARBA00022729"/>
    </source>
</evidence>
<keyword evidence="3" id="KW-0378">Hydrolase</keyword>
<evidence type="ECO:0000313" key="7">
    <source>
        <dbReference type="EMBL" id="MEZ0473859.1"/>
    </source>
</evidence>
<reference evidence="7 8" key="1">
    <citation type="submission" date="2024-07" db="EMBL/GenBank/DDBJ databases">
        <title>Luteimonas salilacus sp. nov., isolated from the shore soil of Salt Lake in Tibet of China.</title>
        <authorList>
            <person name="Zhang X."/>
            <person name="Li A."/>
        </authorList>
    </citation>
    <scope>NUCLEOTIDE SEQUENCE [LARGE SCALE GENOMIC DNA]</scope>
    <source>
        <strain evidence="7 8">B3-2-R+30</strain>
    </source>
</reference>
<dbReference type="CDD" id="cd16031">
    <property type="entry name" value="G6S_like"/>
    <property type="match status" value="1"/>
</dbReference>
<dbReference type="RefSeq" id="WP_370562573.1">
    <property type="nucleotide sequence ID" value="NZ_JBFWIB010000002.1"/>
</dbReference>
<dbReference type="PANTHER" id="PTHR43108:SF8">
    <property type="entry name" value="SD21168P"/>
    <property type="match status" value="1"/>
</dbReference>
<feature type="domain" description="Sulfatase N-terminal" evidence="6">
    <location>
        <begin position="34"/>
        <end position="364"/>
    </location>
</feature>
<accession>A0ABV4HMA4</accession>
<keyword evidence="2" id="KW-0732">Signal</keyword>
<name>A0ABV4HMA4_9GAMM</name>
<dbReference type="EMBL" id="JBFWIC010000004">
    <property type="protein sequence ID" value="MEZ0473859.1"/>
    <property type="molecule type" value="Genomic_DNA"/>
</dbReference>
<keyword evidence="8" id="KW-1185">Reference proteome</keyword>
<dbReference type="InterPro" id="IPR000917">
    <property type="entry name" value="Sulfatase_N"/>
</dbReference>
<evidence type="ECO:0000256" key="1">
    <source>
        <dbReference type="ARBA" id="ARBA00008779"/>
    </source>
</evidence>
<keyword evidence="4" id="KW-0325">Glycoprotein</keyword>
<dbReference type="PANTHER" id="PTHR43108">
    <property type="entry name" value="N-ACETYLGLUCOSAMINE-6-SULFATASE FAMILY MEMBER"/>
    <property type="match status" value="1"/>
</dbReference>